<feature type="transmembrane region" description="Helical" evidence="2">
    <location>
        <begin position="161"/>
        <end position="180"/>
    </location>
</feature>
<keyword evidence="2" id="KW-0812">Transmembrane</keyword>
<name>A0ABW5RJ20_9MICO</name>
<comment type="caution">
    <text evidence="3">The sequence shown here is derived from an EMBL/GenBank/DDBJ whole genome shotgun (WGS) entry which is preliminary data.</text>
</comment>
<reference evidence="4" key="1">
    <citation type="journal article" date="2019" name="Int. J. Syst. Evol. Microbiol.">
        <title>The Global Catalogue of Microorganisms (GCM) 10K type strain sequencing project: providing services to taxonomists for standard genome sequencing and annotation.</title>
        <authorList>
            <consortium name="The Broad Institute Genomics Platform"/>
            <consortium name="The Broad Institute Genome Sequencing Center for Infectious Disease"/>
            <person name="Wu L."/>
            <person name="Ma J."/>
        </authorList>
    </citation>
    <scope>NUCLEOTIDE SEQUENCE [LARGE SCALE GENOMIC DNA]</scope>
    <source>
        <strain evidence="4">TISTR 1511</strain>
    </source>
</reference>
<proteinExistence type="predicted"/>
<feature type="compositionally biased region" description="Polar residues" evidence="1">
    <location>
        <begin position="491"/>
        <end position="501"/>
    </location>
</feature>
<feature type="transmembrane region" description="Helical" evidence="2">
    <location>
        <begin position="342"/>
        <end position="361"/>
    </location>
</feature>
<evidence type="ECO:0000256" key="2">
    <source>
        <dbReference type="SAM" id="Phobius"/>
    </source>
</evidence>
<keyword evidence="2" id="KW-0472">Membrane</keyword>
<keyword evidence="4" id="KW-1185">Reference proteome</keyword>
<gene>
    <name evidence="3" type="ORF">ACFSUQ_07350</name>
</gene>
<keyword evidence="2" id="KW-1133">Transmembrane helix</keyword>
<feature type="transmembrane region" description="Helical" evidence="2">
    <location>
        <begin position="252"/>
        <end position="272"/>
    </location>
</feature>
<feature type="transmembrane region" description="Helical" evidence="2">
    <location>
        <begin position="403"/>
        <end position="430"/>
    </location>
</feature>
<dbReference type="RefSeq" id="WP_110477047.1">
    <property type="nucleotide sequence ID" value="NZ_JBHUNF010000004.1"/>
</dbReference>
<sequence>MTHSYAKPWKAGPFDIRLPFLHYRFEWQDYTQGLVICAVDMAAIPLITQALGMPFEAALAIVIMNGLLYLLHSTFGDPVIPGWITPAIPLLLMYLEEFPQEQKVHALVAFQLLLGLFSLTLGITKLASRVVKLIPNALRAGIVIGAGIAAVQRVFADGGEFDQFPASISICVAVAIFFMYSKWFQNAQRNNAVLSTIGNFGILPAMLLAVIVAPLVGEAAWPTIEWGITQPDFMTVFTEYTVFGVGFPPIEMFITAIPIVLAAYIVVFGDVIQAEAVLDEANAVRKDENVKYNPNRAHLIFGGRNMVMGVAGPDCAMCGPLWAAMHVATSERYKKGPKAMQSIFSGAAAVRLGTNTGLWLLPIVMMMQPTLDVGLALTLLIQGFVSVRVGVTEARSKTDLGIAGVVAAIIAIDGATTGFAAGVLLTLLIYTKDFFRGEDDGLFAPDPNKIPDPANDPEVTARPAIDWNSTAAESTAVQDAPGHAPQAPEGLSSSPYTQSPPQGGAVDDQPTDR</sequence>
<feature type="compositionally biased region" description="Polar residues" evidence="1">
    <location>
        <begin position="467"/>
        <end position="477"/>
    </location>
</feature>
<protein>
    <submittedName>
        <fullName evidence="3">Benzoate/H(+) symporter BenE family transporter</fullName>
    </submittedName>
</protein>
<evidence type="ECO:0000313" key="4">
    <source>
        <dbReference type="Proteomes" id="UP001597453"/>
    </source>
</evidence>
<dbReference type="Proteomes" id="UP001597453">
    <property type="component" value="Unassembled WGS sequence"/>
</dbReference>
<feature type="region of interest" description="Disordered" evidence="1">
    <location>
        <begin position="445"/>
        <end position="513"/>
    </location>
</feature>
<accession>A0ABW5RJ20</accession>
<dbReference type="EMBL" id="JBHUNF010000004">
    <property type="protein sequence ID" value="MFD2675106.1"/>
    <property type="molecule type" value="Genomic_DNA"/>
</dbReference>
<feature type="transmembrane region" description="Helical" evidence="2">
    <location>
        <begin position="136"/>
        <end position="155"/>
    </location>
</feature>
<feature type="transmembrane region" description="Helical" evidence="2">
    <location>
        <begin position="373"/>
        <end position="391"/>
    </location>
</feature>
<feature type="transmembrane region" description="Helical" evidence="2">
    <location>
        <begin position="192"/>
        <end position="216"/>
    </location>
</feature>
<feature type="transmembrane region" description="Helical" evidence="2">
    <location>
        <begin position="104"/>
        <end position="124"/>
    </location>
</feature>
<evidence type="ECO:0000313" key="3">
    <source>
        <dbReference type="EMBL" id="MFD2675106.1"/>
    </source>
</evidence>
<organism evidence="3 4">
    <name type="scientific">Gulosibacter bifidus</name>
    <dbReference type="NCBI Taxonomy" id="272239"/>
    <lineage>
        <taxon>Bacteria</taxon>
        <taxon>Bacillati</taxon>
        <taxon>Actinomycetota</taxon>
        <taxon>Actinomycetes</taxon>
        <taxon>Micrococcales</taxon>
        <taxon>Microbacteriaceae</taxon>
        <taxon>Gulosibacter</taxon>
    </lineage>
</organism>
<evidence type="ECO:0000256" key="1">
    <source>
        <dbReference type="SAM" id="MobiDB-lite"/>
    </source>
</evidence>
<feature type="transmembrane region" description="Helical" evidence="2">
    <location>
        <begin position="59"/>
        <end position="84"/>
    </location>
</feature>